<dbReference type="InterPro" id="IPR036138">
    <property type="entry name" value="PBP_dimer_sf"/>
</dbReference>
<dbReference type="AlphaFoldDB" id="A0A385I0H6"/>
<dbReference type="GO" id="GO:0008360">
    <property type="term" value="P:regulation of cell shape"/>
    <property type="evidence" value="ECO:0007669"/>
    <property type="project" value="UniProtKB-KW"/>
</dbReference>
<geneLocation type="plastid" evidence="21"/>
<evidence type="ECO:0000256" key="15">
    <source>
        <dbReference type="ARBA" id="ARBA00023251"/>
    </source>
</evidence>
<dbReference type="SUPFAM" id="SSF56519">
    <property type="entry name" value="Penicillin binding protein dimerisation domain"/>
    <property type="match status" value="1"/>
</dbReference>
<evidence type="ECO:0000256" key="9">
    <source>
        <dbReference type="ARBA" id="ARBA00022729"/>
    </source>
</evidence>
<dbReference type="SUPFAM" id="SSF56601">
    <property type="entry name" value="beta-lactamase/transpeptidase-like"/>
    <property type="match status" value="1"/>
</dbReference>
<dbReference type="InterPro" id="IPR017790">
    <property type="entry name" value="Penicillin-binding_protein_2"/>
</dbReference>
<dbReference type="GO" id="GO:0071555">
    <property type="term" value="P:cell wall organization"/>
    <property type="evidence" value="ECO:0007669"/>
    <property type="project" value="UniProtKB-KW"/>
</dbReference>
<dbReference type="GO" id="GO:0005886">
    <property type="term" value="C:plasma membrane"/>
    <property type="evidence" value="ECO:0007669"/>
    <property type="project" value="UniProtKB-SubCell"/>
</dbReference>
<dbReference type="EMBL" id="MG976688">
    <property type="protein sequence ID" value="AXY63370.1"/>
    <property type="molecule type" value="Genomic_DNA"/>
</dbReference>
<comment type="similarity">
    <text evidence="3">Belongs to the class-D beta-lactamase family.</text>
</comment>
<evidence type="ECO:0000256" key="3">
    <source>
        <dbReference type="ARBA" id="ARBA00007898"/>
    </source>
</evidence>
<keyword evidence="13 18" id="KW-1133">Transmembrane helix</keyword>
<comment type="subcellular location">
    <subcellularLocation>
        <location evidence="2">Cell membrane</location>
    </subcellularLocation>
    <subcellularLocation>
        <location evidence="1">Membrane</location>
        <topology evidence="1">Single-pass membrane protein</topology>
    </subcellularLocation>
</comment>
<dbReference type="NCBIfam" id="TIGR03423">
    <property type="entry name" value="pbp2_mrdA"/>
    <property type="match status" value="1"/>
</dbReference>
<feature type="transmembrane region" description="Helical" evidence="18">
    <location>
        <begin position="20"/>
        <end position="39"/>
    </location>
</feature>
<dbReference type="Gene3D" id="3.90.1310.10">
    <property type="entry name" value="Penicillin-binding protein 2a (Domain 2)"/>
    <property type="match status" value="1"/>
</dbReference>
<keyword evidence="16" id="KW-0961">Cell wall biogenesis/degradation</keyword>
<keyword evidence="15" id="KW-0046">Antibiotic resistance</keyword>
<gene>
    <name evidence="21" type="ORF">PMNZ_428</name>
</gene>
<evidence type="ECO:0000259" key="19">
    <source>
        <dbReference type="Pfam" id="PF00905"/>
    </source>
</evidence>
<evidence type="ECO:0000256" key="14">
    <source>
        <dbReference type="ARBA" id="ARBA00023136"/>
    </source>
</evidence>
<evidence type="ECO:0000256" key="6">
    <source>
        <dbReference type="ARBA" id="ARBA00022519"/>
    </source>
</evidence>
<dbReference type="Gene3D" id="3.40.710.10">
    <property type="entry name" value="DD-peptidase/beta-lactamase superfamily"/>
    <property type="match status" value="1"/>
</dbReference>
<dbReference type="PANTHER" id="PTHR30627">
    <property type="entry name" value="PEPTIDOGLYCAN D,D-TRANSPEPTIDASE"/>
    <property type="match status" value="1"/>
</dbReference>
<keyword evidence="11" id="KW-0133">Cell shape</keyword>
<dbReference type="PROSITE" id="PS51257">
    <property type="entry name" value="PROKAR_LIPOPROTEIN"/>
    <property type="match status" value="1"/>
</dbReference>
<sequence>MYGSRANSRYLSTFRNQSSLLLCCFAIGCGAIVARLTYLQIISGPKNRMIAYENRTRSILRPPIRGRLLDRKGIVLATSSLKYNLYINPKTFNSPEWPRVRHQLSELLNLSPDKVEEYCNEEFKKNDYRLNVAKNLSTKQVMNFFERRKDFKGIELDIETLRSYPHGSLAAHVMGYTSTLRREEYAKLKTEGYRIDDRIGRSGIERAYESTLRGSWGGQKLEVNALGKVQRRLENNVPTAGADLQLTLDFRLQKAAEEALRKVKKGAVVAMDAQTGAIRAMASHPSFDPNIFSPAPSIRQWETLDSVRAPLVNRALRGFPPASTFKVVSTIAALESGKYNADSKILSTRSFCFEGQCYHDHVSLGLIDFPTALAISSNTVYYRVGLAVGSTELLKASEQMGYGSETGVELVFEESKGSAGRKKGSEQDPSNSGNWSSVDTIVSAIGQGVLEVTPLQMARLYAAIGNGGWLVTPHLVEKPTVREAVGLKLETLKVLHKGLRKVVTEGTATLLNDSSLPPVAGKTGTAENPPYADHTWFAGYAPEKKPNLVVVVFCENSGGFGGTVAAPIAKILLRTWFQET</sequence>
<keyword evidence="5" id="KW-1003">Cell membrane</keyword>
<evidence type="ECO:0000259" key="20">
    <source>
        <dbReference type="Pfam" id="PF03717"/>
    </source>
</evidence>
<dbReference type="Pfam" id="PF00905">
    <property type="entry name" value="Transpeptidase"/>
    <property type="match status" value="1"/>
</dbReference>
<keyword evidence="7" id="KW-0645">Protease</keyword>
<name>A0A385I0H6_9EUKA</name>
<dbReference type="GO" id="GO:0008800">
    <property type="term" value="F:beta-lactamase activity"/>
    <property type="evidence" value="ECO:0007669"/>
    <property type="project" value="InterPro"/>
</dbReference>
<reference evidence="21" key="1">
    <citation type="submission" date="2018-02" db="EMBL/GenBank/DDBJ databases">
        <title>Genome reduction pattern in chromatophore genome of Paulinella.</title>
        <authorList>
            <person name="Lhee D."/>
            <person name="Yoon H.S."/>
        </authorList>
    </citation>
    <scope>NUCLEOTIDE SEQUENCE</scope>
    <source>
        <strain evidence="21">NZ27</strain>
    </source>
</reference>
<feature type="domain" description="Penicillin-binding protein transpeptidase" evidence="19">
    <location>
        <begin position="266"/>
        <end position="572"/>
    </location>
</feature>
<keyword evidence="6" id="KW-0997">Cell inner membrane</keyword>
<keyword evidence="12" id="KW-0573">Peptidoglycan synthesis</keyword>
<dbReference type="GO" id="GO:0006508">
    <property type="term" value="P:proteolysis"/>
    <property type="evidence" value="ECO:0007669"/>
    <property type="project" value="UniProtKB-KW"/>
</dbReference>
<dbReference type="GO" id="GO:0046677">
    <property type="term" value="P:response to antibiotic"/>
    <property type="evidence" value="ECO:0007669"/>
    <property type="project" value="UniProtKB-KW"/>
</dbReference>
<proteinExistence type="inferred from homology"/>
<keyword evidence="14 18" id="KW-0472">Membrane</keyword>
<evidence type="ECO:0000256" key="10">
    <source>
        <dbReference type="ARBA" id="ARBA00022801"/>
    </source>
</evidence>
<evidence type="ECO:0000256" key="7">
    <source>
        <dbReference type="ARBA" id="ARBA00022670"/>
    </source>
</evidence>
<evidence type="ECO:0000256" key="8">
    <source>
        <dbReference type="ARBA" id="ARBA00022692"/>
    </source>
</evidence>
<dbReference type="PROSITE" id="PS00337">
    <property type="entry name" value="BETA_LACTAMASE_D"/>
    <property type="match status" value="1"/>
</dbReference>
<keyword evidence="10" id="KW-0378">Hydrolase</keyword>
<protein>
    <recommendedName>
        <fullName evidence="4">beta-lactamase</fullName>
        <ecNumber evidence="4">3.5.2.6</ecNumber>
    </recommendedName>
</protein>
<keyword evidence="21" id="KW-0934">Plastid</keyword>
<evidence type="ECO:0000313" key="21">
    <source>
        <dbReference type="EMBL" id="AXY63370.1"/>
    </source>
</evidence>
<evidence type="ECO:0000256" key="17">
    <source>
        <dbReference type="SAM" id="MobiDB-lite"/>
    </source>
</evidence>
<dbReference type="GO" id="GO:0071972">
    <property type="term" value="F:peptidoglycan L,D-transpeptidase activity"/>
    <property type="evidence" value="ECO:0007669"/>
    <property type="project" value="TreeGrafter"/>
</dbReference>
<dbReference type="EC" id="3.5.2.6" evidence="4"/>
<dbReference type="InterPro" id="IPR005311">
    <property type="entry name" value="PBP_dimer"/>
</dbReference>
<feature type="region of interest" description="Disordered" evidence="17">
    <location>
        <begin position="414"/>
        <end position="435"/>
    </location>
</feature>
<keyword evidence="8 18" id="KW-0812">Transmembrane</keyword>
<dbReference type="Gene3D" id="3.30.1390.30">
    <property type="entry name" value="Penicillin-binding protein 2a, domain 3"/>
    <property type="match status" value="1"/>
</dbReference>
<dbReference type="GO" id="GO:0008658">
    <property type="term" value="F:penicillin binding"/>
    <property type="evidence" value="ECO:0007669"/>
    <property type="project" value="InterPro"/>
</dbReference>
<dbReference type="GO" id="GO:0017001">
    <property type="term" value="P:antibiotic catabolic process"/>
    <property type="evidence" value="ECO:0007669"/>
    <property type="project" value="InterPro"/>
</dbReference>
<dbReference type="InterPro" id="IPR002137">
    <property type="entry name" value="Beta-lactam_class-D_AS"/>
</dbReference>
<dbReference type="InterPro" id="IPR012338">
    <property type="entry name" value="Beta-lactam/transpept-like"/>
</dbReference>
<dbReference type="InterPro" id="IPR050515">
    <property type="entry name" value="Beta-lactam/transpept"/>
</dbReference>
<evidence type="ECO:0000256" key="12">
    <source>
        <dbReference type="ARBA" id="ARBA00022984"/>
    </source>
</evidence>
<evidence type="ECO:0000256" key="2">
    <source>
        <dbReference type="ARBA" id="ARBA00004236"/>
    </source>
</evidence>
<evidence type="ECO:0000256" key="13">
    <source>
        <dbReference type="ARBA" id="ARBA00022989"/>
    </source>
</evidence>
<keyword evidence="9" id="KW-0732">Signal</keyword>
<evidence type="ECO:0000256" key="4">
    <source>
        <dbReference type="ARBA" id="ARBA00012865"/>
    </source>
</evidence>
<evidence type="ECO:0000256" key="5">
    <source>
        <dbReference type="ARBA" id="ARBA00022475"/>
    </source>
</evidence>
<evidence type="ECO:0000256" key="18">
    <source>
        <dbReference type="SAM" id="Phobius"/>
    </source>
</evidence>
<organism evidence="21">
    <name type="scientific">Paulinella micropora</name>
    <dbReference type="NCBI Taxonomy" id="1928728"/>
    <lineage>
        <taxon>Eukaryota</taxon>
        <taxon>Sar</taxon>
        <taxon>Rhizaria</taxon>
        <taxon>Cercozoa</taxon>
        <taxon>Imbricatea</taxon>
        <taxon>Silicofilosea</taxon>
        <taxon>Euglyphida</taxon>
        <taxon>Paulinellidae</taxon>
        <taxon>Paulinella</taxon>
    </lineage>
</organism>
<evidence type="ECO:0000256" key="1">
    <source>
        <dbReference type="ARBA" id="ARBA00004167"/>
    </source>
</evidence>
<dbReference type="GO" id="GO:0009002">
    <property type="term" value="F:serine-type D-Ala-D-Ala carboxypeptidase activity"/>
    <property type="evidence" value="ECO:0007669"/>
    <property type="project" value="InterPro"/>
</dbReference>
<dbReference type="PANTHER" id="PTHR30627:SF2">
    <property type="entry name" value="PEPTIDOGLYCAN D,D-TRANSPEPTIDASE MRDA"/>
    <property type="match status" value="1"/>
</dbReference>
<feature type="domain" description="Penicillin-binding protein dimerisation" evidence="20">
    <location>
        <begin position="62"/>
        <end position="232"/>
    </location>
</feature>
<accession>A0A385I0H6</accession>
<dbReference type="InterPro" id="IPR001460">
    <property type="entry name" value="PCN-bd_Tpept"/>
</dbReference>
<evidence type="ECO:0000256" key="11">
    <source>
        <dbReference type="ARBA" id="ARBA00022960"/>
    </source>
</evidence>
<evidence type="ECO:0000256" key="16">
    <source>
        <dbReference type="ARBA" id="ARBA00023316"/>
    </source>
</evidence>
<dbReference type="Pfam" id="PF03717">
    <property type="entry name" value="PBP_dimer"/>
    <property type="match status" value="1"/>
</dbReference>